<organism evidence="2 3">
    <name type="scientific">Herbiconiux daphne</name>
    <dbReference type="NCBI Taxonomy" id="2970914"/>
    <lineage>
        <taxon>Bacteria</taxon>
        <taxon>Bacillati</taxon>
        <taxon>Actinomycetota</taxon>
        <taxon>Actinomycetes</taxon>
        <taxon>Micrococcales</taxon>
        <taxon>Microbacteriaceae</taxon>
        <taxon>Herbiconiux</taxon>
    </lineage>
</organism>
<evidence type="ECO:0000313" key="2">
    <source>
        <dbReference type="EMBL" id="MCS5737169.1"/>
    </source>
</evidence>
<comment type="caution">
    <text evidence="2">The sequence shown here is derived from an EMBL/GenBank/DDBJ whole genome shotgun (WGS) entry which is preliminary data.</text>
</comment>
<keyword evidence="3" id="KW-1185">Reference proteome</keyword>
<proteinExistence type="predicted"/>
<dbReference type="EMBL" id="JANLCJ010000469">
    <property type="protein sequence ID" value="MCS5737169.1"/>
    <property type="molecule type" value="Genomic_DNA"/>
</dbReference>
<protein>
    <submittedName>
        <fullName evidence="2">Uncharacterized protein</fullName>
    </submittedName>
</protein>
<gene>
    <name evidence="2" type="ORF">N1032_25915</name>
</gene>
<feature type="compositionally biased region" description="Gly residues" evidence="1">
    <location>
        <begin position="58"/>
        <end position="69"/>
    </location>
</feature>
<dbReference type="Proteomes" id="UP001165586">
    <property type="component" value="Unassembled WGS sequence"/>
</dbReference>
<evidence type="ECO:0000256" key="1">
    <source>
        <dbReference type="SAM" id="MobiDB-lite"/>
    </source>
</evidence>
<accession>A0ABT2HB90</accession>
<evidence type="ECO:0000313" key="3">
    <source>
        <dbReference type="Proteomes" id="UP001165586"/>
    </source>
</evidence>
<name>A0ABT2HB90_9MICO</name>
<sequence length="147" mass="16336">FRDPFKLVPVEQIAQIADIFTRNAILTPNEIRKFVGKEPHPDPTADQLFNRNIADGNQAGGLGTVGQGGVTDQASLEPESSVPETTPATQGNDNNVPEVPDFISKLQQTDIIKHSVNQQATQRKRTNFVQNSKNYMVRSVIKRRLEK</sequence>
<feature type="non-terminal residue" evidence="2">
    <location>
        <position position="1"/>
    </location>
</feature>
<feature type="region of interest" description="Disordered" evidence="1">
    <location>
        <begin position="35"/>
        <end position="101"/>
    </location>
</feature>
<feature type="compositionally biased region" description="Polar residues" evidence="1">
    <location>
        <begin position="82"/>
        <end position="95"/>
    </location>
</feature>
<reference evidence="2" key="1">
    <citation type="submission" date="2022-08" db="EMBL/GenBank/DDBJ databases">
        <authorList>
            <person name="Deng Y."/>
            <person name="Han X.-F."/>
            <person name="Zhang Y.-Q."/>
        </authorList>
    </citation>
    <scope>NUCLEOTIDE SEQUENCE</scope>
    <source>
        <strain evidence="2">CPCC 203386</strain>
    </source>
</reference>